<accession>A0A9X9M5J0</accession>
<dbReference type="Proteomes" id="UP000269945">
    <property type="component" value="Unassembled WGS sequence"/>
</dbReference>
<dbReference type="EMBL" id="CYRY02043021">
    <property type="protein sequence ID" value="VCX37104.1"/>
    <property type="molecule type" value="Genomic_DNA"/>
</dbReference>
<dbReference type="InterPro" id="IPR040371">
    <property type="entry name" value="RMC1"/>
</dbReference>
<feature type="region of interest" description="Disordered" evidence="1">
    <location>
        <begin position="1"/>
        <end position="45"/>
    </location>
</feature>
<dbReference type="PANTHER" id="PTHR12897">
    <property type="entry name" value="COLON CANCER-ASSOCIATED PROTEIN MIC1"/>
    <property type="match status" value="1"/>
</dbReference>
<feature type="domain" description="Regulator of MON1-CCZ1 complex N-terminal" evidence="2">
    <location>
        <begin position="104"/>
        <end position="185"/>
    </location>
</feature>
<reference evidence="3 4" key="1">
    <citation type="submission" date="2018-10" db="EMBL/GenBank/DDBJ databases">
        <authorList>
            <person name="Ekblom R."/>
            <person name="Jareborg N."/>
        </authorList>
    </citation>
    <scope>NUCLEOTIDE SEQUENCE [LARGE SCALE GENOMIC DNA]</scope>
    <source>
        <tissue evidence="3">Muscle</tissue>
    </source>
</reference>
<dbReference type="InterPro" id="IPR049040">
    <property type="entry name" value="RMC1_N"/>
</dbReference>
<feature type="non-terminal residue" evidence="3">
    <location>
        <position position="185"/>
    </location>
</feature>
<evidence type="ECO:0000313" key="3">
    <source>
        <dbReference type="EMBL" id="VCX37104.1"/>
    </source>
</evidence>
<comment type="caution">
    <text evidence="3">The sequence shown here is derived from an EMBL/GenBank/DDBJ whole genome shotgun (WGS) entry which is preliminary data.</text>
</comment>
<dbReference type="GO" id="GO:0010506">
    <property type="term" value="P:regulation of autophagy"/>
    <property type="evidence" value="ECO:0007669"/>
    <property type="project" value="InterPro"/>
</dbReference>
<evidence type="ECO:0000256" key="1">
    <source>
        <dbReference type="SAM" id="MobiDB-lite"/>
    </source>
</evidence>
<keyword evidence="4" id="KW-1185">Reference proteome</keyword>
<dbReference type="GO" id="GO:0005765">
    <property type="term" value="C:lysosomal membrane"/>
    <property type="evidence" value="ECO:0007669"/>
    <property type="project" value="TreeGrafter"/>
</dbReference>
<evidence type="ECO:0000313" key="4">
    <source>
        <dbReference type="Proteomes" id="UP000269945"/>
    </source>
</evidence>
<evidence type="ECO:0000259" key="2">
    <source>
        <dbReference type="Pfam" id="PF21029"/>
    </source>
</evidence>
<dbReference type="AlphaFoldDB" id="A0A9X9M5J0"/>
<name>A0A9X9M5J0_GULGU</name>
<protein>
    <recommendedName>
        <fullName evidence="2">Regulator of MON1-CCZ1 complex N-terminal domain-containing protein</fullName>
    </recommendedName>
</protein>
<gene>
    <name evidence="3" type="ORF">BN2614_LOCUS1</name>
</gene>
<dbReference type="PANTHER" id="PTHR12897:SF4">
    <property type="entry name" value="REGULATOR OF MON1-CCZ1 COMPLEX"/>
    <property type="match status" value="1"/>
</dbReference>
<feature type="non-terminal residue" evidence="3">
    <location>
        <position position="1"/>
    </location>
</feature>
<proteinExistence type="predicted"/>
<sequence>AVARPHRGRSAVAGLSAEARGSRAGRGGGVAPGSGLRARSDRGRHRPARLAASLCRRSLPRSTLAAAPGLPAAAAAPAMGEEDYYLELCDRPVHFEKANPVNCVFFDEANKQVFAVRSGGATGVVVKGPDDRNPISFRMEDKGEVKCIKFSLENKILAVQRTSKTVDFSNFIPDSSQLEYTQECK</sequence>
<dbReference type="Pfam" id="PF21029">
    <property type="entry name" value="RMC1_N"/>
    <property type="match status" value="1"/>
</dbReference>
<dbReference type="GO" id="GO:0031902">
    <property type="term" value="C:late endosome membrane"/>
    <property type="evidence" value="ECO:0007669"/>
    <property type="project" value="TreeGrafter"/>
</dbReference>
<dbReference type="GO" id="GO:0035658">
    <property type="term" value="C:Mon1-Ccz1 complex"/>
    <property type="evidence" value="ECO:0007669"/>
    <property type="project" value="InterPro"/>
</dbReference>
<organism evidence="3 4">
    <name type="scientific">Gulo gulo</name>
    <name type="common">Wolverine</name>
    <name type="synonym">Gluton</name>
    <dbReference type="NCBI Taxonomy" id="48420"/>
    <lineage>
        <taxon>Eukaryota</taxon>
        <taxon>Metazoa</taxon>
        <taxon>Chordata</taxon>
        <taxon>Craniata</taxon>
        <taxon>Vertebrata</taxon>
        <taxon>Euteleostomi</taxon>
        <taxon>Mammalia</taxon>
        <taxon>Eutheria</taxon>
        <taxon>Laurasiatheria</taxon>
        <taxon>Carnivora</taxon>
        <taxon>Caniformia</taxon>
        <taxon>Musteloidea</taxon>
        <taxon>Mustelidae</taxon>
        <taxon>Guloninae</taxon>
        <taxon>Gulo</taxon>
    </lineage>
</organism>